<feature type="transmembrane region" description="Helical" evidence="10">
    <location>
        <begin position="393"/>
        <end position="414"/>
    </location>
</feature>
<dbReference type="GO" id="GO:0016829">
    <property type="term" value="F:lyase activity"/>
    <property type="evidence" value="ECO:0007669"/>
    <property type="project" value="UniProtKB-KW"/>
</dbReference>
<reference evidence="13 14" key="1">
    <citation type="submission" date="2020-05" db="EMBL/GenBank/DDBJ databases">
        <title>Parvularcula mediterraneae sp. nov., isolated from polypropylene straw from shallow seawater of the seashore of Laganas in Zakynthos island, Greece.</title>
        <authorList>
            <person name="Szabo I."/>
            <person name="Al-Omari J."/>
            <person name="Rado J."/>
            <person name="Szerdahelyi G.S."/>
        </authorList>
    </citation>
    <scope>NUCLEOTIDE SEQUENCE [LARGE SCALE GENOMIC DNA]</scope>
    <source>
        <strain evidence="13 14">ZS-1/3</strain>
    </source>
</reference>
<feature type="transmembrane region" description="Helical" evidence="10">
    <location>
        <begin position="426"/>
        <end position="444"/>
    </location>
</feature>
<evidence type="ECO:0000256" key="4">
    <source>
        <dbReference type="ARBA" id="ARBA00022519"/>
    </source>
</evidence>
<dbReference type="PRINTS" id="PR01410">
    <property type="entry name" value="CCBIOGENESIS"/>
</dbReference>
<evidence type="ECO:0000259" key="12">
    <source>
        <dbReference type="Pfam" id="PF16327"/>
    </source>
</evidence>
<feature type="transmembrane region" description="Helical" evidence="10">
    <location>
        <begin position="178"/>
        <end position="196"/>
    </location>
</feature>
<evidence type="ECO:0000313" key="13">
    <source>
        <dbReference type="EMBL" id="NNU16023.1"/>
    </source>
</evidence>
<feature type="transmembrane region" description="Helical" evidence="10">
    <location>
        <begin position="619"/>
        <end position="640"/>
    </location>
</feature>
<keyword evidence="4" id="KW-0997">Cell inner membrane</keyword>
<dbReference type="AlphaFoldDB" id="A0A7Y3RL10"/>
<evidence type="ECO:0000256" key="8">
    <source>
        <dbReference type="ARBA" id="ARBA00023136"/>
    </source>
</evidence>
<evidence type="ECO:0000256" key="7">
    <source>
        <dbReference type="ARBA" id="ARBA00022989"/>
    </source>
</evidence>
<feature type="transmembrane region" description="Helical" evidence="10">
    <location>
        <begin position="124"/>
        <end position="146"/>
    </location>
</feature>
<dbReference type="GO" id="GO:0005886">
    <property type="term" value="C:plasma membrane"/>
    <property type="evidence" value="ECO:0007669"/>
    <property type="project" value="UniProtKB-SubCell"/>
</dbReference>
<dbReference type="Proteomes" id="UP000536835">
    <property type="component" value="Unassembled WGS sequence"/>
</dbReference>
<organism evidence="13 14">
    <name type="scientific">Parvularcula mediterranea</name>
    <dbReference type="NCBI Taxonomy" id="2732508"/>
    <lineage>
        <taxon>Bacteria</taxon>
        <taxon>Pseudomonadati</taxon>
        <taxon>Pseudomonadota</taxon>
        <taxon>Alphaproteobacteria</taxon>
        <taxon>Parvularculales</taxon>
        <taxon>Parvularculaceae</taxon>
        <taxon>Parvularcula</taxon>
    </lineage>
</organism>
<evidence type="ECO:0000256" key="1">
    <source>
        <dbReference type="ARBA" id="ARBA00004429"/>
    </source>
</evidence>
<evidence type="ECO:0000256" key="2">
    <source>
        <dbReference type="ARBA" id="ARBA00009186"/>
    </source>
</evidence>
<feature type="transmembrane region" description="Helical" evidence="10">
    <location>
        <begin position="95"/>
        <end position="112"/>
    </location>
</feature>
<evidence type="ECO:0000256" key="9">
    <source>
        <dbReference type="ARBA" id="ARBA00037230"/>
    </source>
</evidence>
<feature type="transmembrane region" description="Helical" evidence="10">
    <location>
        <begin position="353"/>
        <end position="373"/>
    </location>
</feature>
<feature type="transmembrane region" description="Helical" evidence="10">
    <location>
        <begin position="450"/>
        <end position="469"/>
    </location>
</feature>
<evidence type="ECO:0000256" key="3">
    <source>
        <dbReference type="ARBA" id="ARBA00022475"/>
    </source>
</evidence>
<comment type="function">
    <text evidence="9">Required for the biogenesis of c-type cytochromes. Possible subunit of a heme lyase.</text>
</comment>
<dbReference type="Pfam" id="PF01578">
    <property type="entry name" value="Cytochrom_C_asm"/>
    <property type="match status" value="1"/>
</dbReference>
<protein>
    <submittedName>
        <fullName evidence="13">Heme lyase CcmF/NrfE family subunit</fullName>
    </submittedName>
</protein>
<evidence type="ECO:0000256" key="6">
    <source>
        <dbReference type="ARBA" id="ARBA00022748"/>
    </source>
</evidence>
<evidence type="ECO:0000313" key="14">
    <source>
        <dbReference type="Proteomes" id="UP000536835"/>
    </source>
</evidence>
<feature type="transmembrane region" description="Helical" evidence="10">
    <location>
        <begin position="41"/>
        <end position="62"/>
    </location>
</feature>
<dbReference type="PANTHER" id="PTHR43653">
    <property type="entry name" value="CYTOCHROME C ASSEMBLY PROTEIN-RELATED"/>
    <property type="match status" value="1"/>
</dbReference>
<keyword evidence="13" id="KW-0456">Lyase</keyword>
<dbReference type="InterPro" id="IPR002541">
    <property type="entry name" value="Cyt_c_assembly"/>
</dbReference>
<dbReference type="GO" id="GO:0015232">
    <property type="term" value="F:heme transmembrane transporter activity"/>
    <property type="evidence" value="ECO:0007669"/>
    <property type="project" value="InterPro"/>
</dbReference>
<keyword evidence="8 10" id="KW-0472">Membrane</keyword>
<dbReference type="InterPro" id="IPR003568">
    <property type="entry name" value="Cyt_c_biogenesis_CcmF"/>
</dbReference>
<comment type="similarity">
    <text evidence="2">Belongs to the CcmF/CycK/Ccl1/NrfE/CcsA family.</text>
</comment>
<keyword evidence="7 10" id="KW-1133">Transmembrane helix</keyword>
<dbReference type="EMBL" id="JABFCX010000002">
    <property type="protein sequence ID" value="NNU16023.1"/>
    <property type="molecule type" value="Genomic_DNA"/>
</dbReference>
<dbReference type="RefSeq" id="WP_173197914.1">
    <property type="nucleotide sequence ID" value="NZ_JABFCX010000002.1"/>
</dbReference>
<accession>A0A7Y3RL10</accession>
<feature type="domain" description="Cytochrome c assembly protein" evidence="11">
    <location>
        <begin position="88"/>
        <end position="296"/>
    </location>
</feature>
<keyword evidence="6" id="KW-0201">Cytochrome c-type biogenesis</keyword>
<dbReference type="GO" id="GO:0020037">
    <property type="term" value="F:heme binding"/>
    <property type="evidence" value="ECO:0007669"/>
    <property type="project" value="InterPro"/>
</dbReference>
<keyword evidence="3" id="KW-1003">Cell membrane</keyword>
<name>A0A7Y3RL10_9PROT</name>
<feature type="transmembrane region" description="Helical" evidence="10">
    <location>
        <begin position="250"/>
        <end position="266"/>
    </location>
</feature>
<keyword evidence="14" id="KW-1185">Reference proteome</keyword>
<sequence length="659" mass="69836">MSVSLLGTLLLSLAILASLGMSVAGLVPARSPRMTALAGTASMACFLAILGAFGILMSAYAATDLSLLNVYLNSHSLKPLVYKLTGTWANHEGSLLLWLLVLAAFGAAMAFAPGKKDEERRIALGVQGLLTLSFLLFTLLTSSPFVSYPANWPTPIDGQGLNPLLQDPGLAIHPPTLYVGYVGLSAVFSFTIAALVRGELGRAWARTVRPFLLFAWAALTLGIGLGAWWAYYELGWGGFWFWDPVENASLMPWLAATALLHCVMVVERREVLKPWCAALAIIAFGASLLGAFLVRSGIVTSVHAFANDPERGVFLLLISALFTGGGFILFAMRGGALVKDAAFEPVSREGALVLNNLLFAVLLFTVFLGTFWPTVMEVSSGTRISVGPPYYNLMAAPLALAMAATLAFGLLIPWKKRGRGAWKKPYAIILGGGLLGALVLTFVLKGSAYAYMGFAAAILILGGVIADLARKAGLPGNAPGAALQRLGSVRPASWGAVLSHTGLALLLLGATASSVFQAETRAVIGPGESLSIRGLTIEYETRLATRGRNYIAEMDRFKVRKDGRAIETLYPSRRYYPAADQATTEVAIVRHGLGNLYLASANGQGLGDKRIVRAYVHPLIHVLWGGTILVALGGFVAAFAPLRREPSRAQAPGAQGAPA</sequence>
<keyword evidence="5 10" id="KW-0812">Transmembrane</keyword>
<evidence type="ECO:0000256" key="5">
    <source>
        <dbReference type="ARBA" id="ARBA00022692"/>
    </source>
</evidence>
<dbReference type="GO" id="GO:0017004">
    <property type="term" value="P:cytochrome complex assembly"/>
    <property type="evidence" value="ECO:0007669"/>
    <property type="project" value="UniProtKB-KW"/>
</dbReference>
<comment type="caution">
    <text evidence="13">The sequence shown here is derived from an EMBL/GenBank/DDBJ whole genome shotgun (WGS) entry which is preliminary data.</text>
</comment>
<feature type="transmembrane region" description="Helical" evidence="10">
    <location>
        <begin position="6"/>
        <end position="29"/>
    </location>
</feature>
<dbReference type="InterPro" id="IPR032523">
    <property type="entry name" value="CcmF_C"/>
</dbReference>
<gene>
    <name evidence="13" type="ORF">HK107_06775</name>
</gene>
<feature type="domain" description="Cytochrome c-type biogenesis protein CcmF C-terminal" evidence="12">
    <location>
        <begin position="317"/>
        <end position="638"/>
    </location>
</feature>
<dbReference type="PANTHER" id="PTHR43653:SF1">
    <property type="entry name" value="CYTOCHROME C-TYPE BIOGENESIS PROTEIN CCMF"/>
    <property type="match status" value="1"/>
</dbReference>
<comment type="subcellular location">
    <subcellularLocation>
        <location evidence="1">Cell inner membrane</location>
        <topology evidence="1">Multi-pass membrane protein</topology>
    </subcellularLocation>
</comment>
<proteinExistence type="inferred from homology"/>
<feature type="transmembrane region" description="Helical" evidence="10">
    <location>
        <begin position="313"/>
        <end position="332"/>
    </location>
</feature>
<evidence type="ECO:0000259" key="11">
    <source>
        <dbReference type="Pfam" id="PF01578"/>
    </source>
</evidence>
<dbReference type="PRINTS" id="PR01411">
    <property type="entry name" value="CCMFBIOGNSIS"/>
</dbReference>
<evidence type="ECO:0000256" key="10">
    <source>
        <dbReference type="SAM" id="Phobius"/>
    </source>
</evidence>
<dbReference type="InterPro" id="IPR003567">
    <property type="entry name" value="Cyt_c_biogenesis"/>
</dbReference>
<dbReference type="Pfam" id="PF16327">
    <property type="entry name" value="CcmF_C"/>
    <property type="match status" value="1"/>
</dbReference>
<feature type="transmembrane region" description="Helical" evidence="10">
    <location>
        <begin position="208"/>
        <end position="230"/>
    </location>
</feature>
<feature type="transmembrane region" description="Helical" evidence="10">
    <location>
        <begin position="275"/>
        <end position="293"/>
    </location>
</feature>